<dbReference type="Pfam" id="PF13474">
    <property type="entry name" value="SnoaL_3"/>
    <property type="match status" value="1"/>
</dbReference>
<dbReference type="InterPro" id="IPR032710">
    <property type="entry name" value="NTF2-like_dom_sf"/>
</dbReference>
<feature type="domain" description="SnoaL-like" evidence="1">
    <location>
        <begin position="46"/>
        <end position="164"/>
    </location>
</feature>
<organism evidence="2 3">
    <name type="scientific">Candidatus Marsarchaeota G1 archaeon OSP_D</name>
    <dbReference type="NCBI Taxonomy" id="1978155"/>
    <lineage>
        <taxon>Archaea</taxon>
        <taxon>Candidatus Marsarchaeota</taxon>
        <taxon>Candidatus Marsarchaeota group 1</taxon>
    </lineage>
</organism>
<dbReference type="EMBL" id="NEXC01000029">
    <property type="protein sequence ID" value="PSN83292.1"/>
    <property type="molecule type" value="Genomic_DNA"/>
</dbReference>
<accession>A0A2R6AA46</accession>
<reference evidence="2 3" key="1">
    <citation type="submission" date="2017-04" db="EMBL/GenBank/DDBJ databases">
        <title>Novel microbial lineages endemic to geothermal iron-oxide mats fill important gaps in the evolutionary history of Archaea.</title>
        <authorList>
            <person name="Jay Z.J."/>
            <person name="Beam J.P."/>
            <person name="Dlakic M."/>
            <person name="Rusch D.B."/>
            <person name="Kozubal M.A."/>
            <person name="Inskeep W.P."/>
        </authorList>
    </citation>
    <scope>NUCLEOTIDE SEQUENCE [LARGE SCALE GENOMIC DNA]</scope>
    <source>
        <strain evidence="2">OSP_D</strain>
    </source>
</reference>
<name>A0A2R6AA46_9ARCH</name>
<evidence type="ECO:0000313" key="3">
    <source>
        <dbReference type="Proteomes" id="UP000240880"/>
    </source>
</evidence>
<evidence type="ECO:0000259" key="1">
    <source>
        <dbReference type="Pfam" id="PF13474"/>
    </source>
</evidence>
<proteinExistence type="predicted"/>
<gene>
    <name evidence="2" type="ORF">B9Q01_05260</name>
</gene>
<evidence type="ECO:0000313" key="2">
    <source>
        <dbReference type="EMBL" id="PSN83292.1"/>
    </source>
</evidence>
<sequence length="171" mass="19786">MSGQKFYLVFAPTNALSGYINNIQKVNKMVYYVHFPMNEELEKEKIKSLITSLADAVAKKDLNFILSIYDTSNPLFSTYEDGKDYTLFNGEKFRKFLQELNYIDELSIQCSNIQVNLLTKDIAIVTGIDKWQTKEGEKVENGQSRFSIVLKKAKDKWKIIHEHFTRIPSGE</sequence>
<dbReference type="AlphaFoldDB" id="A0A2R6AA46"/>
<dbReference type="InterPro" id="IPR037401">
    <property type="entry name" value="SnoaL-like"/>
</dbReference>
<protein>
    <recommendedName>
        <fullName evidence="1">SnoaL-like domain-containing protein</fullName>
    </recommendedName>
</protein>
<dbReference type="Gene3D" id="3.10.450.50">
    <property type="match status" value="1"/>
</dbReference>
<dbReference type="Proteomes" id="UP000240880">
    <property type="component" value="Unassembled WGS sequence"/>
</dbReference>
<dbReference type="SUPFAM" id="SSF54427">
    <property type="entry name" value="NTF2-like"/>
    <property type="match status" value="1"/>
</dbReference>
<comment type="caution">
    <text evidence="2">The sequence shown here is derived from an EMBL/GenBank/DDBJ whole genome shotgun (WGS) entry which is preliminary data.</text>
</comment>